<dbReference type="PROSITE" id="PS51819">
    <property type="entry name" value="VOC"/>
    <property type="match status" value="1"/>
</dbReference>
<dbReference type="NCBIfam" id="TIGR03081">
    <property type="entry name" value="metmalonyl_epim"/>
    <property type="match status" value="1"/>
</dbReference>
<keyword evidence="4" id="KW-0456">Lyase</keyword>
<dbReference type="PANTHER" id="PTHR43048">
    <property type="entry name" value="METHYLMALONYL-COA EPIMERASE"/>
    <property type="match status" value="1"/>
</dbReference>
<evidence type="ECO:0000259" key="3">
    <source>
        <dbReference type="PROSITE" id="PS51819"/>
    </source>
</evidence>
<dbReference type="Pfam" id="PF13669">
    <property type="entry name" value="Glyoxalase_4"/>
    <property type="match status" value="1"/>
</dbReference>
<dbReference type="EC" id="5.1.99.1" evidence="4"/>
<dbReference type="InterPro" id="IPR029068">
    <property type="entry name" value="Glyas_Bleomycin-R_OHBP_Dase"/>
</dbReference>
<reference evidence="4" key="1">
    <citation type="journal article" date="2015" name="ISME J.">
        <title>Aquifer environment selects for microbial species cohorts in sediment and groundwater.</title>
        <authorList>
            <person name="Hug L.A."/>
            <person name="Thomas B.C."/>
            <person name="Brown C.T."/>
            <person name="Frischkorn K.R."/>
            <person name="Williams K.H."/>
            <person name="Tringe S.G."/>
            <person name="Banfield J.F."/>
        </authorList>
    </citation>
    <scope>NUCLEOTIDE SEQUENCE</scope>
</reference>
<dbReference type="Gene3D" id="3.10.180.10">
    <property type="entry name" value="2,3-Dihydroxybiphenyl 1,2-Dioxygenase, domain 1"/>
    <property type="match status" value="1"/>
</dbReference>
<dbReference type="AlphaFoldDB" id="A0A0H4T9G1"/>
<evidence type="ECO:0000313" key="4">
    <source>
        <dbReference type="EMBL" id="AKQ03117.1"/>
    </source>
</evidence>
<dbReference type="SUPFAM" id="SSF54593">
    <property type="entry name" value="Glyoxalase/Bleomycin resistance protein/Dihydroxybiphenyl dioxygenase"/>
    <property type="match status" value="1"/>
</dbReference>
<dbReference type="GO" id="GO:0016829">
    <property type="term" value="F:lyase activity"/>
    <property type="evidence" value="ECO:0007669"/>
    <property type="project" value="UniProtKB-KW"/>
</dbReference>
<dbReference type="GO" id="GO:0046872">
    <property type="term" value="F:metal ion binding"/>
    <property type="evidence" value="ECO:0007669"/>
    <property type="project" value="UniProtKB-KW"/>
</dbReference>
<dbReference type="PANTHER" id="PTHR43048:SF3">
    <property type="entry name" value="METHYLMALONYL-COA EPIMERASE, MITOCHONDRIAL"/>
    <property type="match status" value="1"/>
</dbReference>
<comment type="similarity">
    <text evidence="1">Belongs to the methylmalonyl-CoA epimerase family.</text>
</comment>
<keyword evidence="4" id="KW-0413">Isomerase</keyword>
<dbReference type="InterPro" id="IPR017515">
    <property type="entry name" value="MeMalonyl-CoA_epimerase"/>
</dbReference>
<accession>A0A0H4T9G1</accession>
<feature type="domain" description="VOC" evidence="3">
    <location>
        <begin position="4"/>
        <end position="131"/>
    </location>
</feature>
<sequence>MIGPLHHIGIAVRRLDTALPTYRGLGLSPEAIEDIPTEGVRAAFLGVGGVRLELLEPLRPDGVIARFIERRGEGLHHLAFEVRDIRSEMNRLREGGFELVDKAPRPGAHGRQVAFVHPRTVHGVLVEIVQDPHAADVVRAQEG</sequence>
<evidence type="ECO:0000256" key="2">
    <source>
        <dbReference type="ARBA" id="ARBA00022723"/>
    </source>
</evidence>
<dbReference type="EMBL" id="KT007008">
    <property type="protein sequence ID" value="AKQ03117.1"/>
    <property type="molecule type" value="Genomic_DNA"/>
</dbReference>
<proteinExistence type="inferred from homology"/>
<organism evidence="4">
    <name type="scientific">uncultured euryarchaeote Rifle_16ft_4_minimus_37884</name>
    <dbReference type="NCBI Taxonomy" id="1665196"/>
    <lineage>
        <taxon>Archaea</taxon>
        <taxon>Methanobacteriati</taxon>
        <taxon>Methanobacteriota</taxon>
        <taxon>environmental samples</taxon>
    </lineage>
</organism>
<dbReference type="CDD" id="cd07249">
    <property type="entry name" value="MMCE"/>
    <property type="match status" value="1"/>
</dbReference>
<dbReference type="GO" id="GO:0046491">
    <property type="term" value="P:L-methylmalonyl-CoA metabolic process"/>
    <property type="evidence" value="ECO:0007669"/>
    <property type="project" value="TreeGrafter"/>
</dbReference>
<keyword evidence="2" id="KW-0479">Metal-binding</keyword>
<protein>
    <submittedName>
        <fullName evidence="4">Lactoylglutathione lyase, methylmalonyl-CoA/ethylmalonyl-CoA epimerase</fullName>
        <ecNumber evidence="4">5.1.99.1</ecNumber>
    </submittedName>
</protein>
<dbReference type="InterPro" id="IPR037523">
    <property type="entry name" value="VOC_core"/>
</dbReference>
<name>A0A0H4T9G1_9EURY</name>
<dbReference type="InterPro" id="IPR051785">
    <property type="entry name" value="MMCE/EMCE_epimerase"/>
</dbReference>
<evidence type="ECO:0000256" key="1">
    <source>
        <dbReference type="ARBA" id="ARBA00009308"/>
    </source>
</evidence>
<dbReference type="GO" id="GO:0004493">
    <property type="term" value="F:methylmalonyl-CoA epimerase activity"/>
    <property type="evidence" value="ECO:0007669"/>
    <property type="project" value="UniProtKB-EC"/>
</dbReference>